<protein>
    <submittedName>
        <fullName evidence="1">Uncharacterized protein</fullName>
    </submittedName>
</protein>
<evidence type="ECO:0000313" key="1">
    <source>
        <dbReference type="EMBL" id="KIM20537.1"/>
    </source>
</evidence>
<reference evidence="2" key="2">
    <citation type="submission" date="2015-01" db="EMBL/GenBank/DDBJ databases">
        <title>Evolutionary Origins and Diversification of the Mycorrhizal Mutualists.</title>
        <authorList>
            <consortium name="DOE Joint Genome Institute"/>
            <consortium name="Mycorrhizal Genomics Consortium"/>
            <person name="Kohler A."/>
            <person name="Kuo A."/>
            <person name="Nagy L.G."/>
            <person name="Floudas D."/>
            <person name="Copeland A."/>
            <person name="Barry K.W."/>
            <person name="Cichocki N."/>
            <person name="Veneault-Fourrey C."/>
            <person name="LaButti K."/>
            <person name="Lindquist E.A."/>
            <person name="Lipzen A."/>
            <person name="Lundell T."/>
            <person name="Morin E."/>
            <person name="Murat C."/>
            <person name="Riley R."/>
            <person name="Ohm R."/>
            <person name="Sun H."/>
            <person name="Tunlid A."/>
            <person name="Henrissat B."/>
            <person name="Grigoriev I.V."/>
            <person name="Hibbett D.S."/>
            <person name="Martin F."/>
        </authorList>
    </citation>
    <scope>NUCLEOTIDE SEQUENCE [LARGE SCALE GENOMIC DNA]</scope>
    <source>
        <strain evidence="2">MAFF 305830</strain>
    </source>
</reference>
<dbReference type="Proteomes" id="UP000054097">
    <property type="component" value="Unassembled WGS sequence"/>
</dbReference>
<dbReference type="EMBL" id="KN824425">
    <property type="protein sequence ID" value="KIM20537.1"/>
    <property type="molecule type" value="Genomic_DNA"/>
</dbReference>
<reference evidence="1 2" key="1">
    <citation type="submission" date="2014-04" db="EMBL/GenBank/DDBJ databases">
        <authorList>
            <consortium name="DOE Joint Genome Institute"/>
            <person name="Kuo A."/>
            <person name="Zuccaro A."/>
            <person name="Kohler A."/>
            <person name="Nagy L.G."/>
            <person name="Floudas D."/>
            <person name="Copeland A."/>
            <person name="Barry K.W."/>
            <person name="Cichocki N."/>
            <person name="Veneault-Fourrey C."/>
            <person name="LaButti K."/>
            <person name="Lindquist E.A."/>
            <person name="Lipzen A."/>
            <person name="Lundell T."/>
            <person name="Morin E."/>
            <person name="Murat C."/>
            <person name="Sun H."/>
            <person name="Tunlid A."/>
            <person name="Henrissat B."/>
            <person name="Grigoriev I.V."/>
            <person name="Hibbett D.S."/>
            <person name="Martin F."/>
            <person name="Nordberg H.P."/>
            <person name="Cantor M.N."/>
            <person name="Hua S.X."/>
        </authorList>
    </citation>
    <scope>NUCLEOTIDE SEQUENCE [LARGE SCALE GENOMIC DNA]</scope>
    <source>
        <strain evidence="1 2">MAFF 305830</strain>
    </source>
</reference>
<dbReference type="HOGENOM" id="CLU_2729355_0_0_1"/>
<evidence type="ECO:0000313" key="2">
    <source>
        <dbReference type="Proteomes" id="UP000054097"/>
    </source>
</evidence>
<dbReference type="AlphaFoldDB" id="A0A0C2WSL1"/>
<name>A0A0C2WSL1_SERVB</name>
<gene>
    <name evidence="1" type="ORF">M408DRAFT_333947</name>
</gene>
<accession>A0A0C2WSL1</accession>
<organism evidence="1 2">
    <name type="scientific">Serendipita vermifera MAFF 305830</name>
    <dbReference type="NCBI Taxonomy" id="933852"/>
    <lineage>
        <taxon>Eukaryota</taxon>
        <taxon>Fungi</taxon>
        <taxon>Dikarya</taxon>
        <taxon>Basidiomycota</taxon>
        <taxon>Agaricomycotina</taxon>
        <taxon>Agaricomycetes</taxon>
        <taxon>Sebacinales</taxon>
        <taxon>Serendipitaceae</taxon>
        <taxon>Serendipita</taxon>
    </lineage>
</organism>
<feature type="non-terminal residue" evidence="1">
    <location>
        <position position="72"/>
    </location>
</feature>
<sequence length="72" mass="8196">MDVMVWFACRMWVRGPVVTCLLWVSGKSFASGFFSKARSLAGVLWASRVEVTKRTRAMLPTKRGQEESRVEN</sequence>
<proteinExistence type="predicted"/>
<keyword evidence="2" id="KW-1185">Reference proteome</keyword>